<evidence type="ECO:0000313" key="4">
    <source>
        <dbReference type="Proteomes" id="UP000654913"/>
    </source>
</evidence>
<dbReference type="PANTHER" id="PTHR31410">
    <property type="entry name" value="TRANSMEMBRANE PROTEIN 246"/>
    <property type="match status" value="1"/>
</dbReference>
<dbReference type="KEGG" id="apuu:APUU_71127A"/>
<keyword evidence="1" id="KW-0472">Membrane</keyword>
<keyword evidence="1" id="KW-0812">Transmembrane</keyword>
<proteinExistence type="predicted"/>
<dbReference type="GeneID" id="64979554"/>
<feature type="signal peptide" evidence="2">
    <location>
        <begin position="1"/>
        <end position="24"/>
    </location>
</feature>
<feature type="transmembrane region" description="Helical" evidence="1">
    <location>
        <begin position="288"/>
        <end position="310"/>
    </location>
</feature>
<feature type="chain" id="PRO_5031402027" description="Integral membrane protein" evidence="2">
    <location>
        <begin position="25"/>
        <end position="433"/>
    </location>
</feature>
<evidence type="ECO:0008006" key="5">
    <source>
        <dbReference type="Google" id="ProtNLM"/>
    </source>
</evidence>
<keyword evidence="1" id="KW-1133">Transmembrane helix</keyword>
<keyword evidence="2" id="KW-0732">Signal</keyword>
<dbReference type="PANTHER" id="PTHR31410:SF1">
    <property type="entry name" value="POST-GPI ATTACHMENT TO PROTEINS FACTOR 4"/>
    <property type="match status" value="1"/>
</dbReference>
<protein>
    <recommendedName>
        <fullName evidence="5">Integral membrane protein</fullName>
    </recommendedName>
</protein>
<gene>
    <name evidence="3" type="ORF">APUU_71127A</name>
</gene>
<dbReference type="CDD" id="cd22189">
    <property type="entry name" value="PGAP4-like_fungal"/>
    <property type="match status" value="1"/>
</dbReference>
<dbReference type="Proteomes" id="UP000654913">
    <property type="component" value="Chromosome 7"/>
</dbReference>
<evidence type="ECO:0000256" key="2">
    <source>
        <dbReference type="SAM" id="SignalP"/>
    </source>
</evidence>
<keyword evidence="4" id="KW-1185">Reference proteome</keyword>
<sequence length="433" mass="48991">MYPIAWKLLLSLLFLGYATWYAKTHFYRDPGSAFFDPERAYEQRYSLTRRKEVQQFIESRSSTNDTPDRHAESSSKGATLCVGISSVRRTKEQYLETTIASLLTGLTTPERADLHLTALIAEPDATIHPAWNTPWLHQALDDLYTYNTTAKQTAHLSSLKNAGRYSEKGIFDYTHALSRCYESGAPYIGMFEDDILFADGWLVRTLQGLRGLESKTAGDMNSWLFMRLFNQERSTGWASSRIGGNNEFWIILGIGLGIIAIAAVAGALIRRLQKRQWQSQRQRTKTLFLEPSTLFVLVCVLNPALVLLFFQCGKASVLPPAPGVFEESFGCCSQAMVFPRVQAPLVMEYLRERGKGQIDLMLDRVAEETALARWALYPVLVQHIGVDSARKTKEKEAQAIWSMAYEDLDEDVLARMHSKMVDEYYGHEDINPG</sequence>
<organism evidence="3 4">
    <name type="scientific">Aspergillus puulaauensis</name>
    <dbReference type="NCBI Taxonomy" id="1220207"/>
    <lineage>
        <taxon>Eukaryota</taxon>
        <taxon>Fungi</taxon>
        <taxon>Dikarya</taxon>
        <taxon>Ascomycota</taxon>
        <taxon>Pezizomycotina</taxon>
        <taxon>Eurotiomycetes</taxon>
        <taxon>Eurotiomycetidae</taxon>
        <taxon>Eurotiales</taxon>
        <taxon>Aspergillaceae</taxon>
        <taxon>Aspergillus</taxon>
    </lineage>
</organism>
<dbReference type="OrthoDB" id="2016523at2759"/>
<name>A0A7R7XXJ1_9EURO</name>
<dbReference type="AlphaFoldDB" id="A0A7R7XXJ1"/>
<dbReference type="GO" id="GO:0000139">
    <property type="term" value="C:Golgi membrane"/>
    <property type="evidence" value="ECO:0007669"/>
    <property type="project" value="InterPro"/>
</dbReference>
<dbReference type="GO" id="GO:0006506">
    <property type="term" value="P:GPI anchor biosynthetic process"/>
    <property type="evidence" value="ECO:0007669"/>
    <property type="project" value="InterPro"/>
</dbReference>
<dbReference type="GO" id="GO:0016757">
    <property type="term" value="F:glycosyltransferase activity"/>
    <property type="evidence" value="ECO:0007669"/>
    <property type="project" value="InterPro"/>
</dbReference>
<dbReference type="InterPro" id="IPR029675">
    <property type="entry name" value="PGAP4"/>
</dbReference>
<evidence type="ECO:0000256" key="1">
    <source>
        <dbReference type="SAM" id="Phobius"/>
    </source>
</evidence>
<feature type="transmembrane region" description="Helical" evidence="1">
    <location>
        <begin position="248"/>
        <end position="268"/>
    </location>
</feature>
<reference evidence="3" key="2">
    <citation type="submission" date="2021-02" db="EMBL/GenBank/DDBJ databases">
        <title>Aspergillus puulaauensis MK2 genome sequence.</title>
        <authorList>
            <person name="Futagami T."/>
            <person name="Mori K."/>
            <person name="Kadooka C."/>
            <person name="Tanaka T."/>
        </authorList>
    </citation>
    <scope>NUCLEOTIDE SEQUENCE</scope>
    <source>
        <strain evidence="3">MK2</strain>
    </source>
</reference>
<accession>A0A7R7XXJ1</accession>
<dbReference type="RefSeq" id="XP_041561743.1">
    <property type="nucleotide sequence ID" value="XM_041696076.1"/>
</dbReference>
<reference evidence="3" key="1">
    <citation type="submission" date="2021-01" db="EMBL/GenBank/DDBJ databases">
        <authorList>
            <consortium name="Aspergillus puulaauensis MK2 genome sequencing consortium"/>
            <person name="Kazuki M."/>
            <person name="Futagami T."/>
        </authorList>
    </citation>
    <scope>NUCLEOTIDE SEQUENCE</scope>
    <source>
        <strain evidence="3">MK2</strain>
    </source>
</reference>
<evidence type="ECO:0000313" key="3">
    <source>
        <dbReference type="EMBL" id="BCS29557.1"/>
    </source>
</evidence>
<dbReference type="EMBL" id="AP024449">
    <property type="protein sequence ID" value="BCS29557.1"/>
    <property type="molecule type" value="Genomic_DNA"/>
</dbReference>